<dbReference type="GO" id="GO:0016810">
    <property type="term" value="F:hydrolase activity, acting on carbon-nitrogen (but not peptide) bonds"/>
    <property type="evidence" value="ECO:0007669"/>
    <property type="project" value="InterPro"/>
</dbReference>
<dbReference type="SUPFAM" id="SSF51556">
    <property type="entry name" value="Metallo-dependent hydrolases"/>
    <property type="match status" value="1"/>
</dbReference>
<dbReference type="InterPro" id="IPR032466">
    <property type="entry name" value="Metal_Hydrolase"/>
</dbReference>
<accession>A0A8J4E0Y3</accession>
<evidence type="ECO:0000256" key="1">
    <source>
        <dbReference type="ARBA" id="ARBA00022801"/>
    </source>
</evidence>
<dbReference type="PANTHER" id="PTHR43794">
    <property type="entry name" value="AMINOHYDROLASE SSNA-RELATED"/>
    <property type="match status" value="1"/>
</dbReference>
<dbReference type="RefSeq" id="WP_203992334.1">
    <property type="nucleotide sequence ID" value="NZ_BOPG01000018.1"/>
</dbReference>
<dbReference type="Gene3D" id="2.30.40.10">
    <property type="entry name" value="Urease, subunit C, domain 1"/>
    <property type="match status" value="1"/>
</dbReference>
<evidence type="ECO:0000313" key="4">
    <source>
        <dbReference type="Proteomes" id="UP000612585"/>
    </source>
</evidence>
<dbReference type="Gene3D" id="3.20.20.140">
    <property type="entry name" value="Metal-dependent hydrolases"/>
    <property type="match status" value="1"/>
</dbReference>
<proteinExistence type="predicted"/>
<keyword evidence="1 3" id="KW-0378">Hydrolase</keyword>
<name>A0A8J4E0Y3_9ACTN</name>
<dbReference type="InterPro" id="IPR006680">
    <property type="entry name" value="Amidohydro-rel"/>
</dbReference>
<protein>
    <submittedName>
        <fullName evidence="3">TRZ/ATZ family hydrolase</fullName>
    </submittedName>
</protein>
<dbReference type="AlphaFoldDB" id="A0A8J4E0Y3"/>
<gene>
    <name evidence="3" type="ORF">Vau01_029830</name>
</gene>
<dbReference type="Proteomes" id="UP000612585">
    <property type="component" value="Unassembled WGS sequence"/>
</dbReference>
<dbReference type="EMBL" id="BOPG01000018">
    <property type="protein sequence ID" value="GIJ55467.1"/>
    <property type="molecule type" value="Genomic_DNA"/>
</dbReference>
<comment type="caution">
    <text evidence="3">The sequence shown here is derived from an EMBL/GenBank/DDBJ whole genome shotgun (WGS) entry which is preliminary data.</text>
</comment>
<keyword evidence="4" id="KW-1185">Reference proteome</keyword>
<dbReference type="Pfam" id="PF01979">
    <property type="entry name" value="Amidohydro_1"/>
    <property type="match status" value="1"/>
</dbReference>
<reference evidence="3" key="1">
    <citation type="submission" date="2021-01" db="EMBL/GenBank/DDBJ databases">
        <title>Whole genome shotgun sequence of Virgisporangium aurantiacum NBRC 16421.</title>
        <authorList>
            <person name="Komaki H."/>
            <person name="Tamura T."/>
        </authorList>
    </citation>
    <scope>NUCLEOTIDE SEQUENCE</scope>
    <source>
        <strain evidence="3">NBRC 16421</strain>
    </source>
</reference>
<sequence length="422" mass="43287">MELIIRGGHIVPGGDRPELPRGDILVRDGVIAAVGSGIATPAGCAVVEAAGHVVTPGFVDAHRHVWQAPLRGLGADMPMSRYFPEILGTALHSYTPADARLATLLGAVEALDAGVTTIFDWSNATLTPEHTDAVVDGFGAAGGRAVVAHAASPSEDARRLAVTGAARVTGGRVTGALAVLGGEYGDWDEFLAQLRFGRDLGLVVSMHAGGPIVRRMHDAGLLGPDVQLVHLNRVTAEDAELLAATGTPVVVTPTVEAVMGHGANPYGRLVAAGVRPALGVDVVITTAPDLFEPMRDTLRTQRLSTGSADRPPAGSILAAATVDAARAVGLADRIGSIEVGKRADLLLLDGLSHLTGGGRDLAGAVVSCLTPSNVRTVLVDGEIVKRDGHLVTHDLAALRAEAAAICSPARAGRFIVEEISVG</sequence>
<organism evidence="3 4">
    <name type="scientific">Virgisporangium aurantiacum</name>
    <dbReference type="NCBI Taxonomy" id="175570"/>
    <lineage>
        <taxon>Bacteria</taxon>
        <taxon>Bacillati</taxon>
        <taxon>Actinomycetota</taxon>
        <taxon>Actinomycetes</taxon>
        <taxon>Micromonosporales</taxon>
        <taxon>Micromonosporaceae</taxon>
        <taxon>Virgisporangium</taxon>
    </lineage>
</organism>
<dbReference type="InterPro" id="IPR050287">
    <property type="entry name" value="MTA/SAH_deaminase"/>
</dbReference>
<evidence type="ECO:0000313" key="3">
    <source>
        <dbReference type="EMBL" id="GIJ55467.1"/>
    </source>
</evidence>
<dbReference type="PANTHER" id="PTHR43794:SF11">
    <property type="entry name" value="AMIDOHYDROLASE-RELATED DOMAIN-CONTAINING PROTEIN"/>
    <property type="match status" value="1"/>
</dbReference>
<feature type="domain" description="Amidohydrolase-related" evidence="2">
    <location>
        <begin position="53"/>
        <end position="384"/>
    </location>
</feature>
<dbReference type="SUPFAM" id="SSF51338">
    <property type="entry name" value="Composite domain of metallo-dependent hydrolases"/>
    <property type="match status" value="1"/>
</dbReference>
<dbReference type="InterPro" id="IPR011059">
    <property type="entry name" value="Metal-dep_hydrolase_composite"/>
</dbReference>
<evidence type="ECO:0000259" key="2">
    <source>
        <dbReference type="Pfam" id="PF01979"/>
    </source>
</evidence>